<feature type="transmembrane region" description="Helical" evidence="1">
    <location>
        <begin position="267"/>
        <end position="286"/>
    </location>
</feature>
<dbReference type="Pfam" id="PF20151">
    <property type="entry name" value="DUF6533"/>
    <property type="match status" value="1"/>
</dbReference>
<dbReference type="EMBL" id="JARKIB010000039">
    <property type="protein sequence ID" value="KAJ7759629.1"/>
    <property type="molecule type" value="Genomic_DNA"/>
</dbReference>
<organism evidence="3 4">
    <name type="scientific">Mycena metata</name>
    <dbReference type="NCBI Taxonomy" id="1033252"/>
    <lineage>
        <taxon>Eukaryota</taxon>
        <taxon>Fungi</taxon>
        <taxon>Dikarya</taxon>
        <taxon>Basidiomycota</taxon>
        <taxon>Agaricomycotina</taxon>
        <taxon>Agaricomycetes</taxon>
        <taxon>Agaricomycetidae</taxon>
        <taxon>Agaricales</taxon>
        <taxon>Marasmiineae</taxon>
        <taxon>Mycenaceae</taxon>
        <taxon>Mycena</taxon>
    </lineage>
</organism>
<keyword evidence="4" id="KW-1185">Reference proteome</keyword>
<comment type="caution">
    <text evidence="3">The sequence shown here is derived from an EMBL/GenBank/DDBJ whole genome shotgun (WGS) entry which is preliminary data.</text>
</comment>
<dbReference type="AlphaFoldDB" id="A0AAD7JCT4"/>
<keyword evidence="1" id="KW-1133">Transmembrane helix</keyword>
<protein>
    <recommendedName>
        <fullName evidence="2">DUF6533 domain-containing protein</fullName>
    </recommendedName>
</protein>
<feature type="transmembrane region" description="Helical" evidence="1">
    <location>
        <begin position="60"/>
        <end position="86"/>
    </location>
</feature>
<feature type="transmembrane region" description="Helical" evidence="1">
    <location>
        <begin position="28"/>
        <end position="48"/>
    </location>
</feature>
<dbReference type="InterPro" id="IPR045340">
    <property type="entry name" value="DUF6533"/>
</dbReference>
<feature type="transmembrane region" description="Helical" evidence="1">
    <location>
        <begin position="240"/>
        <end position="261"/>
    </location>
</feature>
<feature type="domain" description="DUF6533" evidence="2">
    <location>
        <begin position="34"/>
        <end position="75"/>
    </location>
</feature>
<evidence type="ECO:0000256" key="1">
    <source>
        <dbReference type="SAM" id="Phobius"/>
    </source>
</evidence>
<evidence type="ECO:0000259" key="2">
    <source>
        <dbReference type="Pfam" id="PF20151"/>
    </source>
</evidence>
<sequence length="334" mass="36912">MISSSNFSSSEIDLAGLDYATFVYDHRIYRGVFLSGLVILVYDHILTLGSEIKFVWRKKLYFGTCWFLAVRYISLACSLTITVFYFGHLSTKVGYSTHYLGLIFMHSTTHSCSKIQRLLEALLMLQQAFVEMTLGLRVLAMYGLNPWVGLPMGILGAVAAGLGLWTMIEYGAPQMLTVPGLPGCHTVIPKSTGLLLAAAWEAQVVLDTLVFGLTMYRAYMDRSTVSMISGSLIRHMMRDGAMYFGIIVLANVADVLTIYLGDEIISGILSWWTTSLSVTLISRLNLNLQRAGIGNSGTTDDQMTTELDAIHFVTPNAPPVRRDEDDLGSIFDDV</sequence>
<feature type="transmembrane region" description="Helical" evidence="1">
    <location>
        <begin position="147"/>
        <end position="168"/>
    </location>
</feature>
<keyword evidence="1" id="KW-0472">Membrane</keyword>
<proteinExistence type="predicted"/>
<name>A0AAD7JCT4_9AGAR</name>
<dbReference type="Proteomes" id="UP001215598">
    <property type="component" value="Unassembled WGS sequence"/>
</dbReference>
<reference evidence="3" key="1">
    <citation type="submission" date="2023-03" db="EMBL/GenBank/DDBJ databases">
        <title>Massive genome expansion in bonnet fungi (Mycena s.s.) driven by repeated elements and novel gene families across ecological guilds.</title>
        <authorList>
            <consortium name="Lawrence Berkeley National Laboratory"/>
            <person name="Harder C.B."/>
            <person name="Miyauchi S."/>
            <person name="Viragh M."/>
            <person name="Kuo A."/>
            <person name="Thoen E."/>
            <person name="Andreopoulos B."/>
            <person name="Lu D."/>
            <person name="Skrede I."/>
            <person name="Drula E."/>
            <person name="Henrissat B."/>
            <person name="Morin E."/>
            <person name="Kohler A."/>
            <person name="Barry K."/>
            <person name="LaButti K."/>
            <person name="Morin E."/>
            <person name="Salamov A."/>
            <person name="Lipzen A."/>
            <person name="Mereny Z."/>
            <person name="Hegedus B."/>
            <person name="Baldrian P."/>
            <person name="Stursova M."/>
            <person name="Weitz H."/>
            <person name="Taylor A."/>
            <person name="Grigoriev I.V."/>
            <person name="Nagy L.G."/>
            <person name="Martin F."/>
            <person name="Kauserud H."/>
        </authorList>
    </citation>
    <scope>NUCLEOTIDE SEQUENCE</scope>
    <source>
        <strain evidence="3">CBHHK182m</strain>
    </source>
</reference>
<gene>
    <name evidence="3" type="ORF">B0H16DRAFT_1533963</name>
</gene>
<evidence type="ECO:0000313" key="3">
    <source>
        <dbReference type="EMBL" id="KAJ7759629.1"/>
    </source>
</evidence>
<feature type="transmembrane region" description="Helical" evidence="1">
    <location>
        <begin position="197"/>
        <end position="219"/>
    </location>
</feature>
<evidence type="ECO:0000313" key="4">
    <source>
        <dbReference type="Proteomes" id="UP001215598"/>
    </source>
</evidence>
<keyword evidence="1" id="KW-0812">Transmembrane</keyword>
<accession>A0AAD7JCT4</accession>